<protein>
    <recommendedName>
        <fullName evidence="4">Methylamine utilization protein MauE</fullName>
    </recommendedName>
</protein>
<dbReference type="Pfam" id="PF07291">
    <property type="entry name" value="MauE"/>
    <property type="match status" value="1"/>
</dbReference>
<comment type="pathway">
    <text evidence="3">One-carbon metabolism; methylamine degradation.</text>
</comment>
<evidence type="ECO:0000256" key="1">
    <source>
        <dbReference type="ARBA" id="ARBA00003475"/>
    </source>
</evidence>
<comment type="subcellular location">
    <subcellularLocation>
        <location evidence="2">Membrane</location>
        <topology evidence="2">Multi-pass membrane protein</topology>
    </subcellularLocation>
</comment>
<evidence type="ECO:0000259" key="9">
    <source>
        <dbReference type="Pfam" id="PF07291"/>
    </source>
</evidence>
<dbReference type="OrthoDB" id="4462029at2"/>
<evidence type="ECO:0000256" key="4">
    <source>
        <dbReference type="ARBA" id="ARBA00019078"/>
    </source>
</evidence>
<evidence type="ECO:0000256" key="8">
    <source>
        <dbReference type="SAM" id="Phobius"/>
    </source>
</evidence>
<dbReference type="GO" id="GO:0030416">
    <property type="term" value="P:methylamine metabolic process"/>
    <property type="evidence" value="ECO:0007669"/>
    <property type="project" value="InterPro"/>
</dbReference>
<reference evidence="10 11" key="1">
    <citation type="submission" date="2014-03" db="EMBL/GenBank/DDBJ databases">
        <title>Genome of Haematobacter massiliensis CCUG 47968.</title>
        <authorList>
            <person name="Wang D."/>
            <person name="Wang G."/>
        </authorList>
    </citation>
    <scope>NUCLEOTIDE SEQUENCE [LARGE SCALE GENOMIC DNA]</scope>
    <source>
        <strain evidence="10 11">CCUG 47968</strain>
    </source>
</reference>
<dbReference type="STRING" id="195105.CN97_17015"/>
<dbReference type="InterPro" id="IPR009908">
    <property type="entry name" value="Methylamine_util_MauE"/>
</dbReference>
<feature type="transmembrane region" description="Helical" evidence="8">
    <location>
        <begin position="6"/>
        <end position="25"/>
    </location>
</feature>
<evidence type="ECO:0000313" key="11">
    <source>
        <dbReference type="Proteomes" id="UP000028826"/>
    </source>
</evidence>
<name>A0A086Y512_9RHOB</name>
<dbReference type="UniPathway" id="UPA00895"/>
<keyword evidence="11" id="KW-1185">Reference proteome</keyword>
<dbReference type="GO" id="GO:0016020">
    <property type="term" value="C:membrane"/>
    <property type="evidence" value="ECO:0007669"/>
    <property type="project" value="UniProtKB-SubCell"/>
</dbReference>
<proteinExistence type="predicted"/>
<evidence type="ECO:0000256" key="3">
    <source>
        <dbReference type="ARBA" id="ARBA00004856"/>
    </source>
</evidence>
<accession>A0A086Y512</accession>
<dbReference type="Proteomes" id="UP000028826">
    <property type="component" value="Unassembled WGS sequence"/>
</dbReference>
<dbReference type="eggNOG" id="COG2259">
    <property type="taxonomic scope" value="Bacteria"/>
</dbReference>
<feature type="transmembrane region" description="Helical" evidence="8">
    <location>
        <begin position="51"/>
        <end position="71"/>
    </location>
</feature>
<evidence type="ECO:0000256" key="7">
    <source>
        <dbReference type="ARBA" id="ARBA00023136"/>
    </source>
</evidence>
<feature type="transmembrane region" description="Helical" evidence="8">
    <location>
        <begin position="141"/>
        <end position="161"/>
    </location>
</feature>
<dbReference type="EMBL" id="JGYG01000006">
    <property type="protein sequence ID" value="KFI29362.1"/>
    <property type="molecule type" value="Genomic_DNA"/>
</dbReference>
<dbReference type="RefSeq" id="WP_051911147.1">
    <property type="nucleotide sequence ID" value="NZ_JGYG01000006.1"/>
</dbReference>
<feature type="transmembrane region" description="Helical" evidence="8">
    <location>
        <begin position="77"/>
        <end position="96"/>
    </location>
</feature>
<evidence type="ECO:0000256" key="6">
    <source>
        <dbReference type="ARBA" id="ARBA00022989"/>
    </source>
</evidence>
<keyword evidence="6 8" id="KW-1133">Transmembrane helix</keyword>
<evidence type="ECO:0000256" key="5">
    <source>
        <dbReference type="ARBA" id="ARBA00022692"/>
    </source>
</evidence>
<comment type="function">
    <text evidence="1">May be specifically involved in the processing, transport, and/or maturation of the MADH beta-subunit.</text>
</comment>
<comment type="caution">
    <text evidence="10">The sequence shown here is derived from an EMBL/GenBank/DDBJ whole genome shotgun (WGS) entry which is preliminary data.</text>
</comment>
<feature type="domain" description="Methylamine utilisation protein MauE" evidence="9">
    <location>
        <begin position="7"/>
        <end position="133"/>
    </location>
</feature>
<dbReference type="AlphaFoldDB" id="A0A086Y512"/>
<evidence type="ECO:0000256" key="2">
    <source>
        <dbReference type="ARBA" id="ARBA00004141"/>
    </source>
</evidence>
<feature type="transmembrane region" description="Helical" evidence="8">
    <location>
        <begin position="117"/>
        <end position="135"/>
    </location>
</feature>
<organism evidence="10 11">
    <name type="scientific">Haematobacter massiliensis</name>
    <dbReference type="NCBI Taxonomy" id="195105"/>
    <lineage>
        <taxon>Bacteria</taxon>
        <taxon>Pseudomonadati</taxon>
        <taxon>Pseudomonadota</taxon>
        <taxon>Alphaproteobacteria</taxon>
        <taxon>Rhodobacterales</taxon>
        <taxon>Paracoccaceae</taxon>
        <taxon>Haematobacter</taxon>
    </lineage>
</organism>
<sequence length="177" mass="17955">MAEAGVYLSGALTAFVALILLGAAWHKAQSFLETTGFVAGYGLVPPGRETVVLRLLIAAEAVAVVLLVLPWTRTAGGALAAALFTGYGAAMALALRAGKDRIECGCGGAPQIVSRPVILRNLVLTAAALAVALLPEGPMGPAAALVALAAGLTLWCVYGIVERLLANAGHMRLAARS</sequence>
<keyword evidence="5 8" id="KW-0812">Transmembrane</keyword>
<keyword evidence="7 8" id="KW-0472">Membrane</keyword>
<evidence type="ECO:0000313" key="10">
    <source>
        <dbReference type="EMBL" id="KFI29362.1"/>
    </source>
</evidence>
<gene>
    <name evidence="10" type="ORF">CN97_17015</name>
</gene>